<dbReference type="EMBL" id="JAGFBR010000005">
    <property type="protein sequence ID" value="KAH0466992.1"/>
    <property type="molecule type" value="Genomic_DNA"/>
</dbReference>
<dbReference type="SUPFAM" id="SSF54518">
    <property type="entry name" value="Tubby C-terminal domain-like"/>
    <property type="match status" value="1"/>
</dbReference>
<evidence type="ECO:0000313" key="2">
    <source>
        <dbReference type="EMBL" id="KAH0466992.1"/>
    </source>
</evidence>
<protein>
    <recommendedName>
        <fullName evidence="1">F-box domain-containing protein</fullName>
    </recommendedName>
</protein>
<sequence length="202" mass="23625">MTATYKSFAEAWKADAASTSRSKIYLSPKLWYLRVTLIKAQEYLRVTLIEAQKISMPTREISLFIYHRSSRWANLPPELLCDVIRRLEASESTWPSRKHVACVAVCRPWRKLCKEIVMSPKLSGKLTFPVSLKQPGPRDGMIQSFIKRDKSKSTYCLYLCLSLAHLLRMGSFSYQQKEVDAQPREDEWRGRRAIWTFTRREE</sequence>
<accession>A0AAV7HDR5</accession>
<evidence type="ECO:0000313" key="3">
    <source>
        <dbReference type="Proteomes" id="UP000775213"/>
    </source>
</evidence>
<dbReference type="InterPro" id="IPR025659">
    <property type="entry name" value="Tubby-like_C"/>
</dbReference>
<name>A0AAV7HDR5_DENCH</name>
<feature type="domain" description="F-box" evidence="1">
    <location>
        <begin position="72"/>
        <end position="114"/>
    </location>
</feature>
<dbReference type="InterPro" id="IPR001810">
    <property type="entry name" value="F-box_dom"/>
</dbReference>
<organism evidence="2 3">
    <name type="scientific">Dendrobium chrysotoxum</name>
    <name type="common">Orchid</name>
    <dbReference type="NCBI Taxonomy" id="161865"/>
    <lineage>
        <taxon>Eukaryota</taxon>
        <taxon>Viridiplantae</taxon>
        <taxon>Streptophyta</taxon>
        <taxon>Embryophyta</taxon>
        <taxon>Tracheophyta</taxon>
        <taxon>Spermatophyta</taxon>
        <taxon>Magnoliopsida</taxon>
        <taxon>Liliopsida</taxon>
        <taxon>Asparagales</taxon>
        <taxon>Orchidaceae</taxon>
        <taxon>Epidendroideae</taxon>
        <taxon>Malaxideae</taxon>
        <taxon>Dendrobiinae</taxon>
        <taxon>Dendrobium</taxon>
    </lineage>
</organism>
<dbReference type="PANTHER" id="PTHR16517:SF149">
    <property type="entry name" value="TUBBY-LIKE F-BOX PROTEIN 8"/>
    <property type="match status" value="1"/>
</dbReference>
<keyword evidence="3" id="KW-1185">Reference proteome</keyword>
<gene>
    <name evidence="2" type="ORF">IEQ34_004230</name>
</gene>
<dbReference type="Proteomes" id="UP000775213">
    <property type="component" value="Unassembled WGS sequence"/>
</dbReference>
<dbReference type="PANTHER" id="PTHR16517">
    <property type="entry name" value="TUBBY-RELATED"/>
    <property type="match status" value="1"/>
</dbReference>
<dbReference type="AlphaFoldDB" id="A0AAV7HDR5"/>
<dbReference type="InterPro" id="IPR036047">
    <property type="entry name" value="F-box-like_dom_sf"/>
</dbReference>
<comment type="caution">
    <text evidence="2">The sequence shown here is derived from an EMBL/GenBank/DDBJ whole genome shotgun (WGS) entry which is preliminary data.</text>
</comment>
<reference evidence="2 3" key="1">
    <citation type="journal article" date="2021" name="Hortic Res">
        <title>Chromosome-scale assembly of the Dendrobium chrysotoxum genome enhances the understanding of orchid evolution.</title>
        <authorList>
            <person name="Zhang Y."/>
            <person name="Zhang G.Q."/>
            <person name="Zhang D."/>
            <person name="Liu X.D."/>
            <person name="Xu X.Y."/>
            <person name="Sun W.H."/>
            <person name="Yu X."/>
            <person name="Zhu X."/>
            <person name="Wang Z.W."/>
            <person name="Zhao X."/>
            <person name="Zhong W.Y."/>
            <person name="Chen H."/>
            <person name="Yin W.L."/>
            <person name="Huang T."/>
            <person name="Niu S.C."/>
            <person name="Liu Z.J."/>
        </authorList>
    </citation>
    <scope>NUCLEOTIDE SEQUENCE [LARGE SCALE GENOMIC DNA]</scope>
    <source>
        <strain evidence="2">Lindl</strain>
    </source>
</reference>
<evidence type="ECO:0000259" key="1">
    <source>
        <dbReference type="Pfam" id="PF12937"/>
    </source>
</evidence>
<proteinExistence type="predicted"/>
<dbReference type="SUPFAM" id="SSF81383">
    <property type="entry name" value="F-box domain"/>
    <property type="match status" value="1"/>
</dbReference>
<dbReference type="Pfam" id="PF12937">
    <property type="entry name" value="F-box-like"/>
    <property type="match status" value="1"/>
</dbReference>